<dbReference type="OMA" id="INPECCT"/>
<dbReference type="InterPro" id="IPR017850">
    <property type="entry name" value="Alkaline_phosphatase_core_sf"/>
</dbReference>
<dbReference type="PANTHER" id="PTHR31956:SF1">
    <property type="entry name" value="NON-SPECIFIC PHOSPHOLIPASE C1"/>
    <property type="match status" value="1"/>
</dbReference>
<dbReference type="Proteomes" id="UP000258309">
    <property type="component" value="Unassembled WGS sequence"/>
</dbReference>
<proteinExistence type="predicted"/>
<protein>
    <recommendedName>
        <fullName evidence="5">Phospholipase C</fullName>
    </recommendedName>
</protein>
<feature type="chain" id="PRO_5017616188" description="Phospholipase C" evidence="2">
    <location>
        <begin position="24"/>
        <end position="450"/>
    </location>
</feature>
<dbReference type="AlphaFoldDB" id="A0A3E2H1L1"/>
<name>A0A3E2H1L1_SCYLI</name>
<keyword evidence="4" id="KW-1185">Reference proteome</keyword>
<keyword evidence="2" id="KW-0732">Signal</keyword>
<dbReference type="Gene3D" id="3.40.720.10">
    <property type="entry name" value="Alkaline Phosphatase, subunit A"/>
    <property type="match status" value="1"/>
</dbReference>
<dbReference type="PANTHER" id="PTHR31956">
    <property type="entry name" value="NON-SPECIFIC PHOSPHOLIPASE C4-RELATED"/>
    <property type="match status" value="1"/>
</dbReference>
<evidence type="ECO:0000313" key="3">
    <source>
        <dbReference type="EMBL" id="RFU27221.1"/>
    </source>
</evidence>
<feature type="signal peptide" evidence="2">
    <location>
        <begin position="1"/>
        <end position="23"/>
    </location>
</feature>
<dbReference type="EMBL" id="NCSJ02000216">
    <property type="protein sequence ID" value="RFU27221.1"/>
    <property type="molecule type" value="Genomic_DNA"/>
</dbReference>
<dbReference type="GO" id="GO:0042578">
    <property type="term" value="F:phosphoric ester hydrolase activity"/>
    <property type="evidence" value="ECO:0007669"/>
    <property type="project" value="UniProtKB-ARBA"/>
</dbReference>
<dbReference type="STRING" id="5539.A0A3E2H1L1"/>
<evidence type="ECO:0008006" key="5">
    <source>
        <dbReference type="Google" id="ProtNLM"/>
    </source>
</evidence>
<evidence type="ECO:0000256" key="1">
    <source>
        <dbReference type="ARBA" id="ARBA00022801"/>
    </source>
</evidence>
<dbReference type="GO" id="GO:0009395">
    <property type="term" value="P:phospholipid catabolic process"/>
    <property type="evidence" value="ECO:0007669"/>
    <property type="project" value="TreeGrafter"/>
</dbReference>
<dbReference type="Pfam" id="PF04185">
    <property type="entry name" value="Phosphoesterase"/>
    <property type="match status" value="1"/>
</dbReference>
<accession>A0A3E2H1L1</accession>
<feature type="non-terminal residue" evidence="3">
    <location>
        <position position="450"/>
    </location>
</feature>
<dbReference type="OrthoDB" id="5135119at2759"/>
<feature type="non-terminal residue" evidence="3">
    <location>
        <position position="1"/>
    </location>
</feature>
<reference evidence="3 4" key="1">
    <citation type="submission" date="2018-05" db="EMBL/GenBank/DDBJ databases">
        <title>Draft genome sequence of Scytalidium lignicola DSM 105466, a ubiquitous saprotrophic fungus.</title>
        <authorList>
            <person name="Buettner E."/>
            <person name="Gebauer A.M."/>
            <person name="Hofrichter M."/>
            <person name="Liers C."/>
            <person name="Kellner H."/>
        </authorList>
    </citation>
    <scope>NUCLEOTIDE SEQUENCE [LARGE SCALE GENOMIC DNA]</scope>
    <source>
        <strain evidence="3 4">DSM 105466</strain>
    </source>
</reference>
<organism evidence="3 4">
    <name type="scientific">Scytalidium lignicola</name>
    <name type="common">Hyphomycete</name>
    <dbReference type="NCBI Taxonomy" id="5539"/>
    <lineage>
        <taxon>Eukaryota</taxon>
        <taxon>Fungi</taxon>
        <taxon>Dikarya</taxon>
        <taxon>Ascomycota</taxon>
        <taxon>Pezizomycotina</taxon>
        <taxon>Leotiomycetes</taxon>
        <taxon>Leotiomycetes incertae sedis</taxon>
        <taxon>Scytalidium</taxon>
    </lineage>
</organism>
<dbReference type="InterPro" id="IPR007312">
    <property type="entry name" value="Phosphoesterase"/>
</dbReference>
<sequence>MSRMNLALAITAIVALLITNIDASTIHNQGQWTHIKQNIKHVIYLMMENRSFDHIAGFWKFHPGIDNLANLKTPFCNEYTNPNWTVWGEPLMICAKPYEAEVPLKDPDHAFAGVSYQIYRKWDPTKTDVPNMGGFIERQSEQYQETPGEASYFAEHPGSTNPNRQFATSGSSCGFVDSTTQSVGFFRNTTGMTCAKSIFESLSNKGITWKNYYESVTADAWLYKWTQDNALDHLVHADQLFRDLEEGTLPQFSYYNPECCNVTSMHPKSNMAAGEQMIKHLYDAVRNSQYWDNVLIVINFDEHGGFADHVTPPVDIPVPEDGISFSGISENHNITYDFSRLGVRVPAFLISPWIPANTLIHDQGTMYEHNSAYTHTSILHFIQELWDLEGLNNRVQWAKTFEYVFSDRKRTNTPTNLTAPTWYGGRGGTQPYPFYLLNQPYSYYASIGAI</sequence>
<gene>
    <name evidence="3" type="ORF">B7463_g9100</name>
</gene>
<evidence type="ECO:0000256" key="2">
    <source>
        <dbReference type="SAM" id="SignalP"/>
    </source>
</evidence>
<comment type="caution">
    <text evidence="3">The sequence shown here is derived from an EMBL/GenBank/DDBJ whole genome shotgun (WGS) entry which is preliminary data.</text>
</comment>
<evidence type="ECO:0000313" key="4">
    <source>
        <dbReference type="Proteomes" id="UP000258309"/>
    </source>
</evidence>
<keyword evidence="1" id="KW-0378">Hydrolase</keyword>